<keyword evidence="2" id="KW-0046">Antibiotic resistance</keyword>
<proteinExistence type="inferred from homology"/>
<dbReference type="InterPro" id="IPR001586">
    <property type="entry name" value="Beta-lactam_class-C_AS"/>
</dbReference>
<keyword evidence="1" id="KW-0378">Hydrolase</keyword>
<dbReference type="PANTHER" id="PTHR22935">
    <property type="entry name" value="PENICILLIN-BINDING PROTEIN"/>
    <property type="match status" value="1"/>
</dbReference>
<dbReference type="PROSITE" id="PS00336">
    <property type="entry name" value="BETA_LACTAMASE_C"/>
    <property type="match status" value="1"/>
</dbReference>
<dbReference type="InterPro" id="IPR012338">
    <property type="entry name" value="Beta-lactam/transpept-like"/>
</dbReference>
<evidence type="ECO:0000259" key="4">
    <source>
        <dbReference type="Pfam" id="PF00144"/>
    </source>
</evidence>
<dbReference type="GO" id="GO:0030288">
    <property type="term" value="C:outer membrane-bounded periplasmic space"/>
    <property type="evidence" value="ECO:0007669"/>
    <property type="project" value="InterPro"/>
</dbReference>
<protein>
    <recommendedName>
        <fullName evidence="4">Beta-lactamase-related domain-containing protein</fullName>
    </recommendedName>
</protein>
<dbReference type="GO" id="GO:0017001">
    <property type="term" value="P:antibiotic catabolic process"/>
    <property type="evidence" value="ECO:0007669"/>
    <property type="project" value="InterPro"/>
</dbReference>
<evidence type="ECO:0000256" key="3">
    <source>
        <dbReference type="ARBA" id="ARBA00038473"/>
    </source>
</evidence>
<organism evidence="5">
    <name type="scientific">marine metagenome</name>
    <dbReference type="NCBI Taxonomy" id="408172"/>
    <lineage>
        <taxon>unclassified sequences</taxon>
        <taxon>metagenomes</taxon>
        <taxon>ecological metagenomes</taxon>
    </lineage>
</organism>
<accession>A0A381SBV7</accession>
<dbReference type="GO" id="GO:0008800">
    <property type="term" value="F:beta-lactamase activity"/>
    <property type="evidence" value="ECO:0007669"/>
    <property type="project" value="InterPro"/>
</dbReference>
<evidence type="ECO:0000313" key="5">
    <source>
        <dbReference type="EMBL" id="SVA01572.1"/>
    </source>
</evidence>
<name>A0A381SBV7_9ZZZZ</name>
<dbReference type="SUPFAM" id="SSF56601">
    <property type="entry name" value="beta-lactamase/transpeptidase-like"/>
    <property type="match status" value="1"/>
</dbReference>
<dbReference type="GO" id="GO:0046677">
    <property type="term" value="P:response to antibiotic"/>
    <property type="evidence" value="ECO:0007669"/>
    <property type="project" value="UniProtKB-KW"/>
</dbReference>
<dbReference type="InterPro" id="IPR051478">
    <property type="entry name" value="Beta-lactamase-like_AB/R"/>
</dbReference>
<evidence type="ECO:0000256" key="1">
    <source>
        <dbReference type="ARBA" id="ARBA00022801"/>
    </source>
</evidence>
<dbReference type="InterPro" id="IPR001466">
    <property type="entry name" value="Beta-lactam-related"/>
</dbReference>
<comment type="similarity">
    <text evidence="3">Belongs to the beta-lactamase family.</text>
</comment>
<dbReference type="EMBL" id="UINC01002917">
    <property type="protein sequence ID" value="SVA01572.1"/>
    <property type="molecule type" value="Genomic_DNA"/>
</dbReference>
<dbReference type="Pfam" id="PF00144">
    <property type="entry name" value="Beta-lactamase"/>
    <property type="match status" value="1"/>
</dbReference>
<evidence type="ECO:0000256" key="2">
    <source>
        <dbReference type="ARBA" id="ARBA00023251"/>
    </source>
</evidence>
<feature type="domain" description="Beta-lactamase-related" evidence="4">
    <location>
        <begin position="44"/>
        <end position="347"/>
    </location>
</feature>
<gene>
    <name evidence="5" type="ORF">METZ01_LOCUS54426</name>
</gene>
<sequence length="489" mass="52941">MPAHRLRLFATALSLFALLAAPSGAATEEEVRAILADRIERAKRSVGIVVGLVDADGSTVVGHGQRGLDDPLTPDGDTVFEIGSVSKVFTATLLADMAASGEVEIEAPAASYLPDSVDMPGEINDPITLYHLTTHTSGLPRMPDNFAPADPNNPYADYSVQQMYDFFSAHELSRAPGETVEYSNLAVGLLGHILAQASGLDYESLVKERITGPLEMNDTRVTLSTDMRTRLAAGHKLDLRPAANWDILTLAGAGGLRSTVNDMLRFVAANLGLTATELAPAMANAHKPRENMGPEGMQVGLGWLNTSQHGLTITWHNGQTGGYHSFVGFDKEHGKGVVVLSNAESSIDDIGFHLLDSRFELASVEPIQTTSTVPDSPAGRALTRWIQVTRGSNREAARRHYEEAFHESFRSGVPLEAYMEVRDQIRGSLSSVEMTHFVARDDHDLSAYVESNGAWFAIHLQVRPEEPYEIVGLLLQPSDPPAEPDQEGQ</sequence>
<reference evidence="5" key="1">
    <citation type="submission" date="2018-05" db="EMBL/GenBank/DDBJ databases">
        <authorList>
            <person name="Lanie J.A."/>
            <person name="Ng W.-L."/>
            <person name="Kazmierczak K.M."/>
            <person name="Andrzejewski T.M."/>
            <person name="Davidsen T.M."/>
            <person name="Wayne K.J."/>
            <person name="Tettelin H."/>
            <person name="Glass J.I."/>
            <person name="Rusch D."/>
            <person name="Podicherti R."/>
            <person name="Tsui H.-C.T."/>
            <person name="Winkler M.E."/>
        </authorList>
    </citation>
    <scope>NUCLEOTIDE SEQUENCE</scope>
</reference>
<dbReference type="AlphaFoldDB" id="A0A381SBV7"/>
<dbReference type="Gene3D" id="3.40.710.10">
    <property type="entry name" value="DD-peptidase/beta-lactamase superfamily"/>
    <property type="match status" value="1"/>
</dbReference>
<dbReference type="PANTHER" id="PTHR22935:SF95">
    <property type="entry name" value="BETA-LACTAMASE-LIKE 1-RELATED"/>
    <property type="match status" value="1"/>
</dbReference>